<keyword evidence="4" id="KW-1185">Reference proteome</keyword>
<reference evidence="3 4" key="1">
    <citation type="submission" date="2018-07" db="EMBL/GenBank/DDBJ databases">
        <title>Genomic Encyclopedia of Type Strains, Phase IV (KMG-IV): sequencing the most valuable type-strain genomes for metagenomic binning, comparative biology and taxonomic classification.</title>
        <authorList>
            <person name="Goeker M."/>
        </authorList>
    </citation>
    <scope>NUCLEOTIDE SEQUENCE [LARGE SCALE GENOMIC DNA]</scope>
    <source>
        <strain evidence="3 4">DSM 14364</strain>
    </source>
</reference>
<dbReference type="Pfam" id="PF00535">
    <property type="entry name" value="Glycos_transf_2"/>
    <property type="match status" value="1"/>
</dbReference>
<dbReference type="EMBL" id="QQBB01000005">
    <property type="protein sequence ID" value="RDI58541.1"/>
    <property type="molecule type" value="Genomic_DNA"/>
</dbReference>
<dbReference type="AlphaFoldDB" id="A0A370HKE2"/>
<dbReference type="RefSeq" id="WP_114770569.1">
    <property type="nucleotide sequence ID" value="NZ_QQBB01000005.1"/>
</dbReference>
<feature type="transmembrane region" description="Helical" evidence="1">
    <location>
        <begin position="269"/>
        <end position="291"/>
    </location>
</feature>
<dbReference type="PANTHER" id="PTHR48090">
    <property type="entry name" value="UNDECAPRENYL-PHOSPHATE 4-DEOXY-4-FORMAMIDO-L-ARABINOSE TRANSFERASE-RELATED"/>
    <property type="match status" value="1"/>
</dbReference>
<dbReference type="InterPro" id="IPR029044">
    <property type="entry name" value="Nucleotide-diphossugar_trans"/>
</dbReference>
<keyword evidence="1" id="KW-1133">Transmembrane helix</keyword>
<keyword evidence="1" id="KW-0472">Membrane</keyword>
<proteinExistence type="predicted"/>
<dbReference type="OrthoDB" id="9807795at2"/>
<evidence type="ECO:0000259" key="2">
    <source>
        <dbReference type="Pfam" id="PF00535"/>
    </source>
</evidence>
<dbReference type="CDD" id="cd04187">
    <property type="entry name" value="DPM1_like_bac"/>
    <property type="match status" value="1"/>
</dbReference>
<name>A0A370HKE2_9HYPH</name>
<protein>
    <submittedName>
        <fullName evidence="3">Glycosyltransferase involved in cell wall biosynthesis</fullName>
    </submittedName>
</protein>
<keyword evidence="1" id="KW-0812">Transmembrane</keyword>
<comment type="caution">
    <text evidence="3">The sequence shown here is derived from an EMBL/GenBank/DDBJ whole genome shotgun (WGS) entry which is preliminary data.</text>
</comment>
<dbReference type="SUPFAM" id="SSF53448">
    <property type="entry name" value="Nucleotide-diphospho-sugar transferases"/>
    <property type="match status" value="1"/>
</dbReference>
<dbReference type="GO" id="GO:0016740">
    <property type="term" value="F:transferase activity"/>
    <property type="evidence" value="ECO:0007669"/>
    <property type="project" value="UniProtKB-KW"/>
</dbReference>
<dbReference type="InterPro" id="IPR001173">
    <property type="entry name" value="Glyco_trans_2-like"/>
</dbReference>
<gene>
    <name evidence="3" type="ORF">DES45_10564</name>
</gene>
<dbReference type="PANTHER" id="PTHR48090:SF8">
    <property type="entry name" value="GLYCOSYLTRANSFERASE CSBB-RELATED"/>
    <property type="match status" value="1"/>
</dbReference>
<dbReference type="Proteomes" id="UP000254925">
    <property type="component" value="Unassembled WGS sequence"/>
</dbReference>
<accession>A0A370HKE2</accession>
<sequence>MYSVIIPVYRNAEFVPDLISEFSRISRIIRERFQLETEFVFVVDASPDDSFELLEKGLAHAPFRSQLILHARNFGSFAAIRTGLRAAHGDFFGVIAADLQEPPELLIEFLDRLYSDAADIVVGVREGRDDPPLSRLSANIFWSAYRRLIVRDIPAGGVDVFGCNRRIRDELLTLEEANSSLVGLVYWLGFRRTEVQYRRRARAYGKSAWTLSKKITYLLDSIFAFTDLPIRILTILGVIGIVAAAVLAVSVIILRLIGEIEIAGYTTTIVVITFFGALNTLGLGLIGAYAWRAYENTKRRPLALVRTARVFAGTNVPSLSEVRSVQS</sequence>
<dbReference type="GO" id="GO:0005886">
    <property type="term" value="C:plasma membrane"/>
    <property type="evidence" value="ECO:0007669"/>
    <property type="project" value="TreeGrafter"/>
</dbReference>
<evidence type="ECO:0000313" key="4">
    <source>
        <dbReference type="Proteomes" id="UP000254925"/>
    </source>
</evidence>
<feature type="domain" description="Glycosyltransferase 2-like" evidence="2">
    <location>
        <begin position="3"/>
        <end position="168"/>
    </location>
</feature>
<evidence type="ECO:0000256" key="1">
    <source>
        <dbReference type="SAM" id="Phobius"/>
    </source>
</evidence>
<dbReference type="InterPro" id="IPR050256">
    <property type="entry name" value="Glycosyltransferase_2"/>
</dbReference>
<feature type="transmembrane region" description="Helical" evidence="1">
    <location>
        <begin position="232"/>
        <end position="257"/>
    </location>
</feature>
<evidence type="ECO:0000313" key="3">
    <source>
        <dbReference type="EMBL" id="RDI58541.1"/>
    </source>
</evidence>
<dbReference type="Gene3D" id="3.90.550.10">
    <property type="entry name" value="Spore Coat Polysaccharide Biosynthesis Protein SpsA, Chain A"/>
    <property type="match status" value="1"/>
</dbReference>
<keyword evidence="3" id="KW-0808">Transferase</keyword>
<organism evidence="3 4">
    <name type="scientific">Microvirga subterranea</name>
    <dbReference type="NCBI Taxonomy" id="186651"/>
    <lineage>
        <taxon>Bacteria</taxon>
        <taxon>Pseudomonadati</taxon>
        <taxon>Pseudomonadota</taxon>
        <taxon>Alphaproteobacteria</taxon>
        <taxon>Hyphomicrobiales</taxon>
        <taxon>Methylobacteriaceae</taxon>
        <taxon>Microvirga</taxon>
    </lineage>
</organism>